<sequence>MPKITVSVNGVQKLLSNLKPDKAAGPDNINPLVLKELSKQISPIINTSFSEIIGLRNSTKSMDICKCNTTVQERKQRRPSKLQTYLSYLYFM</sequence>
<protein>
    <submittedName>
        <fullName evidence="1">Uncharacterized protein</fullName>
    </submittedName>
</protein>
<dbReference type="AlphaFoldDB" id="A0A9D4I5N3"/>
<dbReference type="EMBL" id="JAIWYP010000010">
    <property type="protein sequence ID" value="KAH3747417.1"/>
    <property type="molecule type" value="Genomic_DNA"/>
</dbReference>
<name>A0A9D4I5N3_DREPO</name>
<organism evidence="1 2">
    <name type="scientific">Dreissena polymorpha</name>
    <name type="common">Zebra mussel</name>
    <name type="synonym">Mytilus polymorpha</name>
    <dbReference type="NCBI Taxonomy" id="45954"/>
    <lineage>
        <taxon>Eukaryota</taxon>
        <taxon>Metazoa</taxon>
        <taxon>Spiralia</taxon>
        <taxon>Lophotrochozoa</taxon>
        <taxon>Mollusca</taxon>
        <taxon>Bivalvia</taxon>
        <taxon>Autobranchia</taxon>
        <taxon>Heteroconchia</taxon>
        <taxon>Euheterodonta</taxon>
        <taxon>Imparidentia</taxon>
        <taxon>Neoheterodontei</taxon>
        <taxon>Myida</taxon>
        <taxon>Dreissenoidea</taxon>
        <taxon>Dreissenidae</taxon>
        <taxon>Dreissena</taxon>
    </lineage>
</organism>
<dbReference type="Proteomes" id="UP000828390">
    <property type="component" value="Unassembled WGS sequence"/>
</dbReference>
<evidence type="ECO:0000313" key="1">
    <source>
        <dbReference type="EMBL" id="KAH3747417.1"/>
    </source>
</evidence>
<gene>
    <name evidence="1" type="ORF">DPMN_181843</name>
</gene>
<reference evidence="1" key="2">
    <citation type="submission" date="2020-11" db="EMBL/GenBank/DDBJ databases">
        <authorList>
            <person name="McCartney M.A."/>
            <person name="Auch B."/>
            <person name="Kono T."/>
            <person name="Mallez S."/>
            <person name="Becker A."/>
            <person name="Gohl D.M."/>
            <person name="Silverstein K.A.T."/>
            <person name="Koren S."/>
            <person name="Bechman K.B."/>
            <person name="Herman A."/>
            <person name="Abrahante J.E."/>
            <person name="Garbe J."/>
        </authorList>
    </citation>
    <scope>NUCLEOTIDE SEQUENCE</scope>
    <source>
        <strain evidence="1">Duluth1</strain>
        <tissue evidence="1">Whole animal</tissue>
    </source>
</reference>
<reference evidence="1" key="1">
    <citation type="journal article" date="2019" name="bioRxiv">
        <title>The Genome of the Zebra Mussel, Dreissena polymorpha: A Resource for Invasive Species Research.</title>
        <authorList>
            <person name="McCartney M.A."/>
            <person name="Auch B."/>
            <person name="Kono T."/>
            <person name="Mallez S."/>
            <person name="Zhang Y."/>
            <person name="Obille A."/>
            <person name="Becker A."/>
            <person name="Abrahante J.E."/>
            <person name="Garbe J."/>
            <person name="Badalamenti J.P."/>
            <person name="Herman A."/>
            <person name="Mangelson H."/>
            <person name="Liachko I."/>
            <person name="Sullivan S."/>
            <person name="Sone E.D."/>
            <person name="Koren S."/>
            <person name="Silverstein K.A.T."/>
            <person name="Beckman K.B."/>
            <person name="Gohl D.M."/>
        </authorList>
    </citation>
    <scope>NUCLEOTIDE SEQUENCE</scope>
    <source>
        <strain evidence="1">Duluth1</strain>
        <tissue evidence="1">Whole animal</tissue>
    </source>
</reference>
<comment type="caution">
    <text evidence="1">The sequence shown here is derived from an EMBL/GenBank/DDBJ whole genome shotgun (WGS) entry which is preliminary data.</text>
</comment>
<accession>A0A9D4I5N3</accession>
<evidence type="ECO:0000313" key="2">
    <source>
        <dbReference type="Proteomes" id="UP000828390"/>
    </source>
</evidence>
<keyword evidence="2" id="KW-1185">Reference proteome</keyword>
<proteinExistence type="predicted"/>